<evidence type="ECO:0000313" key="2">
    <source>
        <dbReference type="Proteomes" id="UP000004322"/>
    </source>
</evidence>
<proteinExistence type="predicted"/>
<dbReference type="Proteomes" id="UP000004322">
    <property type="component" value="Unassembled WGS sequence"/>
</dbReference>
<reference evidence="1" key="1">
    <citation type="submission" date="2011-07" db="EMBL/GenBank/DDBJ databases">
        <authorList>
            <person name="Stanhope M.J."/>
            <person name="Durkin A.S."/>
            <person name="Hostetler J."/>
            <person name="Kim M."/>
            <person name="Radune D."/>
            <person name="Singh I."/>
            <person name="Town C.D."/>
        </authorList>
    </citation>
    <scope>NUCLEOTIDE SEQUENCE [LARGE SCALE GENOMIC DNA]</scope>
    <source>
        <strain evidence="1">HS-6</strain>
    </source>
</reference>
<dbReference type="STRING" id="873449.STRCR_0245"/>
<accession>G5JNT2</accession>
<organism evidence="1 2">
    <name type="scientific">Streptococcus criceti HS-6</name>
    <dbReference type="NCBI Taxonomy" id="873449"/>
    <lineage>
        <taxon>Bacteria</taxon>
        <taxon>Bacillati</taxon>
        <taxon>Bacillota</taxon>
        <taxon>Bacilli</taxon>
        <taxon>Lactobacillales</taxon>
        <taxon>Streptococcaceae</taxon>
        <taxon>Streptococcus</taxon>
    </lineage>
</organism>
<sequence>MAEKKSVENSPTVLIDIPKFRKLFTQKELEKLIPIAEQQRIDWKGKLPDDYVSPLDK</sequence>
<evidence type="ECO:0000313" key="1">
    <source>
        <dbReference type="EMBL" id="EHI73600.1"/>
    </source>
</evidence>
<keyword evidence="2" id="KW-1185">Reference proteome</keyword>
<gene>
    <name evidence="1" type="ORF">STRCR_0245</name>
</gene>
<comment type="caution">
    <text evidence="1">The sequence shown here is derived from an EMBL/GenBank/DDBJ whole genome shotgun (WGS) entry which is preliminary data.</text>
</comment>
<dbReference type="AlphaFoldDB" id="G5JNT2"/>
<name>G5JNT2_STRCG</name>
<dbReference type="EMBL" id="AEUV02000002">
    <property type="protein sequence ID" value="EHI73600.1"/>
    <property type="molecule type" value="Genomic_DNA"/>
</dbReference>
<protein>
    <submittedName>
        <fullName evidence="1">Uncharacterized protein</fullName>
    </submittedName>
</protein>